<feature type="region of interest" description="Disordered" evidence="10">
    <location>
        <begin position="583"/>
        <end position="606"/>
    </location>
</feature>
<feature type="compositionally biased region" description="Basic and acidic residues" evidence="10">
    <location>
        <begin position="19"/>
        <end position="28"/>
    </location>
</feature>
<keyword evidence="2" id="KW-0723">Serine/threonine-protein kinase</keyword>
<evidence type="ECO:0000256" key="2">
    <source>
        <dbReference type="ARBA" id="ARBA00022527"/>
    </source>
</evidence>
<dbReference type="GO" id="GO:0005524">
    <property type="term" value="F:ATP binding"/>
    <property type="evidence" value="ECO:0007669"/>
    <property type="project" value="UniProtKB-UniRule"/>
</dbReference>
<dbReference type="GO" id="GO:0004674">
    <property type="term" value="F:protein serine/threonine kinase activity"/>
    <property type="evidence" value="ECO:0007669"/>
    <property type="project" value="UniProtKB-KW"/>
</dbReference>
<dbReference type="Gene3D" id="1.10.510.10">
    <property type="entry name" value="Transferase(Phosphotransferase) domain 1"/>
    <property type="match status" value="2"/>
</dbReference>
<dbReference type="Gene3D" id="3.30.200.20">
    <property type="entry name" value="Phosphorylase Kinase, domain 1"/>
    <property type="match status" value="1"/>
</dbReference>
<dbReference type="FunFam" id="3.30.200.20:FF:000770">
    <property type="entry name" value="SRSF protein kinase 2"/>
    <property type="match status" value="1"/>
</dbReference>
<sequence>MIERERERERERQRHRQREKQAPCREPDVGFDPGSPGSRPGPKAGAKPLRHPGIPVFTFRVRREGHRLPLSSLLRRSNFSFFLIYNPPPPSFFSFSLSLSSQQTLARAQRRNWGRPDQIHFTDQETEADSGWLRSTDSAHREPSKPRGPALLSGSRPAGGTNLTPPGFQAGSPHLCGIHGGVLPSSPPPVPYSPPSPGEQVVGSALTAQARAVVGPGRGGAWRAGCAPAGFWAAAGAGVTATRVRRRLAVTGLAMERKVLALQARKKRTKAKKDKAQRKSETQHRGSAPHSESDLPEQEEEILGSDDDEQEDPNDYCKGGYHLVKIGDLFNGRYHVIRKLGWGHFSTVWLSWDIQGKKFVAMKVVKSAEHYTETALDEIRLLKSVLQGLDYLHTKCRIIHTDIKPENILLSVNEQYIRRLAAEATEWQRSGAPPPSGSAVSTAPQPKPADKMSKNKKKKLKKKQKRQAELLEKRMQEIEEMEKESGPGQKRPNKQEESESPVERPLKENPPNKMTQEKLEESSTIDQDQTLMERGVEGGAPEINCNGVTEIINYTENSNKETLRLKEDLHNANDCDVQNLKQEPSFLGSQNGDSSTSQETDSCTPITSEVSDTMMCQASPNAEQSFNEQDISQLQESIRAEIPCEDEQEQEQNGPLDNKGKSTAGNFLVNPLEPKNAEKLQVKIADLGNACWVHKHFTEDIQTRQYRSLEVLIGSGYNTPADIWSTACMAFELATGDYLFEPHSGEEYTRDEDHIALIIELLGKVPRKLIVAGKYSKEFFTKKGDLKHITKLKPWGLFEVLVEKYEWSQEEAAGFTDFLLPMLELIPEKRATAADCLRHPWLNS</sequence>
<evidence type="ECO:0000256" key="6">
    <source>
        <dbReference type="ARBA" id="ARBA00022840"/>
    </source>
</evidence>
<evidence type="ECO:0000256" key="3">
    <source>
        <dbReference type="ARBA" id="ARBA00022679"/>
    </source>
</evidence>
<dbReference type="Pfam" id="PF00069">
    <property type="entry name" value="Pkinase"/>
    <property type="match status" value="2"/>
</dbReference>
<dbReference type="PROSITE" id="PS50011">
    <property type="entry name" value="PROTEIN_KINASE_DOM"/>
    <property type="match status" value="1"/>
</dbReference>
<keyword evidence="3" id="KW-0808">Transferase</keyword>
<dbReference type="SUPFAM" id="SSF56112">
    <property type="entry name" value="Protein kinase-like (PK-like)"/>
    <property type="match status" value="1"/>
</dbReference>
<dbReference type="EC" id="2.7.11.1" evidence="1"/>
<comment type="catalytic activity">
    <reaction evidence="8">
        <text>L-seryl-[protein] + ATP = O-phospho-L-seryl-[protein] + ADP + H(+)</text>
        <dbReference type="Rhea" id="RHEA:17989"/>
        <dbReference type="Rhea" id="RHEA-COMP:9863"/>
        <dbReference type="Rhea" id="RHEA-COMP:11604"/>
        <dbReference type="ChEBI" id="CHEBI:15378"/>
        <dbReference type="ChEBI" id="CHEBI:29999"/>
        <dbReference type="ChEBI" id="CHEBI:30616"/>
        <dbReference type="ChEBI" id="CHEBI:83421"/>
        <dbReference type="ChEBI" id="CHEBI:456216"/>
        <dbReference type="EC" id="2.7.11.1"/>
    </reaction>
</comment>
<feature type="compositionally biased region" description="Acidic residues" evidence="10">
    <location>
        <begin position="294"/>
        <end position="311"/>
    </location>
</feature>
<dbReference type="PROSITE" id="PS00108">
    <property type="entry name" value="PROTEIN_KINASE_ST"/>
    <property type="match status" value="1"/>
</dbReference>
<evidence type="ECO:0000256" key="10">
    <source>
        <dbReference type="SAM" id="MobiDB-lite"/>
    </source>
</evidence>
<dbReference type="FunFam" id="1.10.510.10:FF:000275">
    <property type="entry name" value="SRSF protein kinase 2 isoform X3"/>
    <property type="match status" value="1"/>
</dbReference>
<dbReference type="InterPro" id="IPR008271">
    <property type="entry name" value="Ser/Thr_kinase_AS"/>
</dbReference>
<feature type="domain" description="Protein kinase" evidence="11">
    <location>
        <begin position="229"/>
        <end position="842"/>
    </location>
</feature>
<feature type="region of interest" description="Disordered" evidence="10">
    <location>
        <begin position="264"/>
        <end position="311"/>
    </location>
</feature>
<evidence type="ECO:0000256" key="4">
    <source>
        <dbReference type="ARBA" id="ARBA00022741"/>
    </source>
</evidence>
<accession>A0A8C0SVR1</accession>
<evidence type="ECO:0000313" key="13">
    <source>
        <dbReference type="Proteomes" id="UP000694542"/>
    </source>
</evidence>
<feature type="compositionally biased region" description="Basic and acidic residues" evidence="10">
    <location>
        <begin position="493"/>
        <end position="507"/>
    </location>
</feature>
<evidence type="ECO:0000256" key="8">
    <source>
        <dbReference type="ARBA" id="ARBA00048679"/>
    </source>
</evidence>
<dbReference type="AlphaFoldDB" id="A0A8C0SVR1"/>
<feature type="compositionally biased region" description="Basic and acidic residues" evidence="10">
    <location>
        <begin position="1"/>
        <end position="12"/>
    </location>
</feature>
<organism evidence="12 13">
    <name type="scientific">Canis lupus familiaris</name>
    <name type="common">Dog</name>
    <name type="synonym">Canis familiaris</name>
    <dbReference type="NCBI Taxonomy" id="9615"/>
    <lineage>
        <taxon>Eukaryota</taxon>
        <taxon>Metazoa</taxon>
        <taxon>Chordata</taxon>
        <taxon>Craniata</taxon>
        <taxon>Vertebrata</taxon>
        <taxon>Euteleostomi</taxon>
        <taxon>Mammalia</taxon>
        <taxon>Eutheria</taxon>
        <taxon>Laurasiatheria</taxon>
        <taxon>Carnivora</taxon>
        <taxon>Caniformia</taxon>
        <taxon>Canidae</taxon>
        <taxon>Canis</taxon>
    </lineage>
</organism>
<keyword evidence="4 9" id="KW-0547">Nucleotide-binding</keyword>
<feature type="region of interest" description="Disordered" evidence="10">
    <location>
        <begin position="427"/>
        <end position="529"/>
    </location>
</feature>
<evidence type="ECO:0000256" key="1">
    <source>
        <dbReference type="ARBA" id="ARBA00012513"/>
    </source>
</evidence>
<dbReference type="PROSITE" id="PS00107">
    <property type="entry name" value="PROTEIN_KINASE_ATP"/>
    <property type="match status" value="1"/>
</dbReference>
<dbReference type="Proteomes" id="UP000694542">
    <property type="component" value="Chromosome 12"/>
</dbReference>
<evidence type="ECO:0000256" key="9">
    <source>
        <dbReference type="PROSITE-ProRule" id="PRU10141"/>
    </source>
</evidence>
<feature type="compositionally biased region" description="Basic residues" evidence="10">
    <location>
        <begin position="454"/>
        <end position="465"/>
    </location>
</feature>
<feature type="binding site" evidence="9">
    <location>
        <position position="363"/>
    </location>
    <ligand>
        <name>ATP</name>
        <dbReference type="ChEBI" id="CHEBI:30616"/>
    </ligand>
</feature>
<dbReference type="Ensembl" id="ENSCAFT00040031738.1">
    <property type="protein sequence ID" value="ENSCAFP00040027599.1"/>
    <property type="gene ID" value="ENSCAFG00040016727.1"/>
</dbReference>
<reference evidence="12" key="2">
    <citation type="submission" date="2025-08" db="UniProtKB">
        <authorList>
            <consortium name="Ensembl"/>
        </authorList>
    </citation>
    <scope>IDENTIFICATION</scope>
</reference>
<feature type="region of interest" description="Disordered" evidence="10">
    <location>
        <begin position="116"/>
        <end position="170"/>
    </location>
</feature>
<dbReference type="PANTHER" id="PTHR47634:SF4">
    <property type="entry name" value="SRSF PROTEIN KINASE 1"/>
    <property type="match status" value="1"/>
</dbReference>
<keyword evidence="6 9" id="KW-0067">ATP-binding</keyword>
<dbReference type="PANTHER" id="PTHR47634">
    <property type="entry name" value="PROTEIN KINASE DOMAIN-CONTAINING PROTEIN-RELATED"/>
    <property type="match status" value="1"/>
</dbReference>
<dbReference type="SMART" id="SM00220">
    <property type="entry name" value="S_TKc"/>
    <property type="match status" value="1"/>
</dbReference>
<feature type="compositionally biased region" description="Basic and acidic residues" evidence="10">
    <location>
        <begin position="466"/>
        <end position="477"/>
    </location>
</feature>
<dbReference type="InterPro" id="IPR011009">
    <property type="entry name" value="Kinase-like_dom_sf"/>
</dbReference>
<dbReference type="InterPro" id="IPR051334">
    <property type="entry name" value="SRPK"/>
</dbReference>
<dbReference type="FunFam" id="1.10.510.10:FF:000105">
    <property type="entry name" value="SRSF protein kinase 2"/>
    <property type="match status" value="1"/>
</dbReference>
<name>A0A8C0SVR1_CANLF</name>
<reference evidence="12" key="1">
    <citation type="submission" date="2018-10" db="EMBL/GenBank/DDBJ databases">
        <title>De novo assembly of a Great Dane genome.</title>
        <authorList>
            <person name="Kidd J.M."/>
            <person name="Pendleton A.L."/>
            <person name="Shen F."/>
            <person name="Emery S."/>
        </authorList>
    </citation>
    <scope>NUCLEOTIDE SEQUENCE [LARGE SCALE GENOMIC DNA]</scope>
    <source>
        <strain evidence="12">Great Dane</strain>
    </source>
</reference>
<evidence type="ECO:0000256" key="7">
    <source>
        <dbReference type="ARBA" id="ARBA00047899"/>
    </source>
</evidence>
<feature type="region of interest" description="Disordered" evidence="10">
    <location>
        <begin position="1"/>
        <end position="52"/>
    </location>
</feature>
<keyword evidence="5" id="KW-0418">Kinase</keyword>
<proteinExistence type="predicted"/>
<evidence type="ECO:0000313" key="12">
    <source>
        <dbReference type="Ensembl" id="ENSCAFP00040027599.1"/>
    </source>
</evidence>
<evidence type="ECO:0000259" key="11">
    <source>
        <dbReference type="PROSITE" id="PS50011"/>
    </source>
</evidence>
<comment type="catalytic activity">
    <reaction evidence="7">
        <text>L-threonyl-[protein] + ATP = O-phospho-L-threonyl-[protein] + ADP + H(+)</text>
        <dbReference type="Rhea" id="RHEA:46608"/>
        <dbReference type="Rhea" id="RHEA-COMP:11060"/>
        <dbReference type="Rhea" id="RHEA-COMP:11605"/>
        <dbReference type="ChEBI" id="CHEBI:15378"/>
        <dbReference type="ChEBI" id="CHEBI:30013"/>
        <dbReference type="ChEBI" id="CHEBI:30616"/>
        <dbReference type="ChEBI" id="CHEBI:61977"/>
        <dbReference type="ChEBI" id="CHEBI:456216"/>
        <dbReference type="EC" id="2.7.11.1"/>
    </reaction>
</comment>
<protein>
    <recommendedName>
        <fullName evidence="1">non-specific serine/threonine protein kinase</fullName>
        <ecNumber evidence="1">2.7.11.1</ecNumber>
    </recommendedName>
</protein>
<evidence type="ECO:0000256" key="5">
    <source>
        <dbReference type="ARBA" id="ARBA00022777"/>
    </source>
</evidence>
<dbReference type="InterPro" id="IPR017441">
    <property type="entry name" value="Protein_kinase_ATP_BS"/>
</dbReference>
<dbReference type="InterPro" id="IPR000719">
    <property type="entry name" value="Prot_kinase_dom"/>
</dbReference>
<feature type="compositionally biased region" description="Basic residues" evidence="10">
    <location>
        <begin position="264"/>
        <end position="276"/>
    </location>
</feature>